<organism evidence="2 3">
    <name type="scientific">Prorocentrum cordatum</name>
    <dbReference type="NCBI Taxonomy" id="2364126"/>
    <lineage>
        <taxon>Eukaryota</taxon>
        <taxon>Sar</taxon>
        <taxon>Alveolata</taxon>
        <taxon>Dinophyceae</taxon>
        <taxon>Prorocentrales</taxon>
        <taxon>Prorocentraceae</taxon>
        <taxon>Prorocentrum</taxon>
    </lineage>
</organism>
<feature type="compositionally biased region" description="Low complexity" evidence="1">
    <location>
        <begin position="19"/>
        <end position="76"/>
    </location>
</feature>
<feature type="region of interest" description="Disordered" evidence="1">
    <location>
        <begin position="1"/>
        <end position="125"/>
    </location>
</feature>
<feature type="non-terminal residue" evidence="2">
    <location>
        <position position="125"/>
    </location>
</feature>
<reference evidence="2" key="1">
    <citation type="submission" date="2023-10" db="EMBL/GenBank/DDBJ databases">
        <authorList>
            <person name="Chen Y."/>
            <person name="Shah S."/>
            <person name="Dougan E. K."/>
            <person name="Thang M."/>
            <person name="Chan C."/>
        </authorList>
    </citation>
    <scope>NUCLEOTIDE SEQUENCE [LARGE SCALE GENOMIC DNA]</scope>
</reference>
<name>A0ABN9SRW9_9DINO</name>
<evidence type="ECO:0000313" key="2">
    <source>
        <dbReference type="EMBL" id="CAK0834661.1"/>
    </source>
</evidence>
<dbReference type="EMBL" id="CAUYUJ010012825">
    <property type="protein sequence ID" value="CAK0834661.1"/>
    <property type="molecule type" value="Genomic_DNA"/>
</dbReference>
<accession>A0ABN9SRW9</accession>
<evidence type="ECO:0000313" key="3">
    <source>
        <dbReference type="Proteomes" id="UP001189429"/>
    </source>
</evidence>
<dbReference type="Proteomes" id="UP001189429">
    <property type="component" value="Unassembled WGS sequence"/>
</dbReference>
<evidence type="ECO:0000256" key="1">
    <source>
        <dbReference type="SAM" id="MobiDB-lite"/>
    </source>
</evidence>
<sequence length="125" mass="12595">MGWGGAPQMGAGPMQQQHSAMGGMAPMGMGQGQPPMQQQFSPQAQNQSWGAFASAAPPAYAAAPPAATPMPGTSMPGMSIPGMTFPGMAPSKAASPDEDLMSRAMAGVASMSSEQRRGAQQQQGA</sequence>
<comment type="caution">
    <text evidence="2">The sequence shown here is derived from an EMBL/GenBank/DDBJ whole genome shotgun (WGS) entry which is preliminary data.</text>
</comment>
<gene>
    <name evidence="2" type="ORF">PCOR1329_LOCUS32030</name>
</gene>
<proteinExistence type="predicted"/>
<protein>
    <submittedName>
        <fullName evidence="2">Uncharacterized protein</fullName>
    </submittedName>
</protein>
<keyword evidence="3" id="KW-1185">Reference proteome</keyword>